<accession>A0A6C0APT4</accession>
<reference evidence="1" key="1">
    <citation type="journal article" date="2020" name="Nature">
        <title>Giant virus diversity and host interactions through global metagenomics.</title>
        <authorList>
            <person name="Schulz F."/>
            <person name="Roux S."/>
            <person name="Paez-Espino D."/>
            <person name="Jungbluth S."/>
            <person name="Walsh D.A."/>
            <person name="Denef V.J."/>
            <person name="McMahon K.D."/>
            <person name="Konstantinidis K.T."/>
            <person name="Eloe-Fadrosh E.A."/>
            <person name="Kyrpides N.C."/>
            <person name="Woyke T."/>
        </authorList>
    </citation>
    <scope>NUCLEOTIDE SEQUENCE</scope>
    <source>
        <strain evidence="1">GVMAG-S-1101164-72</strain>
    </source>
</reference>
<proteinExistence type="predicted"/>
<protein>
    <submittedName>
        <fullName evidence="1">Uncharacterized protein</fullName>
    </submittedName>
</protein>
<evidence type="ECO:0000313" key="1">
    <source>
        <dbReference type="EMBL" id="QHS81839.1"/>
    </source>
</evidence>
<dbReference type="AlphaFoldDB" id="A0A6C0APT4"/>
<name>A0A6C0APT4_9ZZZZ</name>
<sequence length="124" mass="14460">MAAPVKYDVTFKGVMMWANSELEHVGRIVAVEDKRLQRSYAMSTLNGMAHLKDALFQLVNDKAYKHHRADLLLVHEKVVRVMKHLIKDFDLDIKTIQAFNTDHVLSNLGYLKNSKRRQTRRKKN</sequence>
<organism evidence="1">
    <name type="scientific">viral metagenome</name>
    <dbReference type="NCBI Taxonomy" id="1070528"/>
    <lineage>
        <taxon>unclassified sequences</taxon>
        <taxon>metagenomes</taxon>
        <taxon>organismal metagenomes</taxon>
    </lineage>
</organism>
<dbReference type="EMBL" id="MN740760">
    <property type="protein sequence ID" value="QHS81839.1"/>
    <property type="molecule type" value="Genomic_DNA"/>
</dbReference>